<evidence type="ECO:0000256" key="9">
    <source>
        <dbReference type="ARBA" id="ARBA00023157"/>
    </source>
</evidence>
<name>A0A915IBG1_ROMCU</name>
<dbReference type="InterPro" id="IPR006028">
    <property type="entry name" value="GABAA/Glycine_rcpt"/>
</dbReference>
<keyword evidence="2" id="KW-1003">Cell membrane</keyword>
<dbReference type="GO" id="GO:0005230">
    <property type="term" value="F:extracellular ligand-gated monoatomic ion channel activity"/>
    <property type="evidence" value="ECO:0007669"/>
    <property type="project" value="UniProtKB-ARBA"/>
</dbReference>
<protein>
    <submittedName>
        <fullName evidence="20">Neurotransmitter-gated ion-channel transmembrane domain-containing protein</fullName>
    </submittedName>
</protein>
<evidence type="ECO:0000259" key="18">
    <source>
        <dbReference type="Pfam" id="PF02932"/>
    </source>
</evidence>
<dbReference type="GO" id="GO:0034707">
    <property type="term" value="C:chloride channel complex"/>
    <property type="evidence" value="ECO:0007669"/>
    <property type="project" value="UniProtKB-KW"/>
</dbReference>
<evidence type="ECO:0000256" key="12">
    <source>
        <dbReference type="ARBA" id="ARBA00023214"/>
    </source>
</evidence>
<keyword evidence="19" id="KW-1185">Reference proteome</keyword>
<dbReference type="Gene3D" id="1.20.58.390">
    <property type="entry name" value="Neurotransmitter-gated ion-channel transmembrane domain"/>
    <property type="match status" value="2"/>
</dbReference>
<keyword evidence="7" id="KW-0406">Ion transport</keyword>
<evidence type="ECO:0000256" key="11">
    <source>
        <dbReference type="ARBA" id="ARBA00023180"/>
    </source>
</evidence>
<feature type="transmembrane region" description="Helical" evidence="17">
    <location>
        <begin position="84"/>
        <end position="107"/>
    </location>
</feature>
<dbReference type="FunFam" id="1.20.58.390:FF:000067">
    <property type="entry name" value="Glycine receptor subunit alpha-2"/>
    <property type="match status" value="1"/>
</dbReference>
<keyword evidence="12" id="KW-0868">Chloride</keyword>
<dbReference type="InterPro" id="IPR036719">
    <property type="entry name" value="Neuro-gated_channel_TM_sf"/>
</dbReference>
<evidence type="ECO:0000256" key="16">
    <source>
        <dbReference type="SAM" id="MobiDB-lite"/>
    </source>
</evidence>
<keyword evidence="1" id="KW-0813">Transport</keyword>
<dbReference type="GO" id="GO:0004888">
    <property type="term" value="F:transmembrane signaling receptor activity"/>
    <property type="evidence" value="ECO:0007669"/>
    <property type="project" value="InterPro"/>
</dbReference>
<evidence type="ECO:0000256" key="10">
    <source>
        <dbReference type="ARBA" id="ARBA00023173"/>
    </source>
</evidence>
<keyword evidence="10" id="KW-0869">Chloride channel</keyword>
<keyword evidence="4" id="KW-0732">Signal</keyword>
<keyword evidence="8 17" id="KW-0472">Membrane</keyword>
<feature type="transmembrane region" description="Helical" evidence="17">
    <location>
        <begin position="21"/>
        <end position="43"/>
    </location>
</feature>
<dbReference type="SUPFAM" id="SSF90112">
    <property type="entry name" value="Neurotransmitter-gated ion-channel transmembrane pore"/>
    <property type="match status" value="1"/>
</dbReference>
<feature type="domain" description="Neurotransmitter-gated ion-channel transmembrane" evidence="18">
    <location>
        <begin position="26"/>
        <end position="230"/>
    </location>
</feature>
<keyword evidence="3 17" id="KW-0812">Transmembrane</keyword>
<dbReference type="Pfam" id="PF02932">
    <property type="entry name" value="Neur_chan_memb"/>
    <property type="match status" value="1"/>
</dbReference>
<evidence type="ECO:0000256" key="3">
    <source>
        <dbReference type="ARBA" id="ARBA00022692"/>
    </source>
</evidence>
<evidence type="ECO:0000256" key="13">
    <source>
        <dbReference type="ARBA" id="ARBA00023257"/>
    </source>
</evidence>
<keyword evidence="6" id="KW-0770">Synapse</keyword>
<feature type="transmembrane region" description="Helical" evidence="17">
    <location>
        <begin position="390"/>
        <end position="410"/>
    </location>
</feature>
<sequence length="416" mass="46014">MIAGEYSCLRTSLILRREYSFYLIQLYIPSLMLVIVSWVNFWIDKDAVPARVSLGVTTLLTMTTQASGVNAKLPPVSYTKAIDVWIGVCLAFIFGALLEFALVNYYGREEFLAKERRKQNVSLLKNAKLPPGKMRLQQSTIFPTMPPAPPPVALGLHPPWQPLLSECRGGADTESPIVGRQKNVIGARTSIFSGGETSTHSQCPQCQAEENEKKSRVDCTRNSVFSELSFANTTALTNNNHEDCSCSLSALHNKSLPSAATAGERFSDYSMTAAGAVGRAVTRHSLLPQTGWSSPASQGGNGKTPPIRRRDRSTSSFAAGTTGDCVAHFSTDAENPHDELLIMPNALVMDEPWPHGPRSRLRSFLLNVAFCQCVKRYLAKNKERSKRIDVISRFIFPIGFTIFNVLYWSYYFASNQ</sequence>
<dbReference type="InterPro" id="IPR038050">
    <property type="entry name" value="Neuro_actylchol_rec"/>
</dbReference>
<evidence type="ECO:0000256" key="2">
    <source>
        <dbReference type="ARBA" id="ARBA00022475"/>
    </source>
</evidence>
<dbReference type="PRINTS" id="PR00253">
    <property type="entry name" value="GABAARECEPTR"/>
</dbReference>
<feature type="region of interest" description="Disordered" evidence="16">
    <location>
        <begin position="288"/>
        <end position="319"/>
    </location>
</feature>
<accession>A0A915IBG1</accession>
<evidence type="ECO:0000256" key="7">
    <source>
        <dbReference type="ARBA" id="ARBA00023065"/>
    </source>
</evidence>
<evidence type="ECO:0000313" key="20">
    <source>
        <dbReference type="WBParaSite" id="nRc.2.0.1.t11514-RA"/>
    </source>
</evidence>
<keyword evidence="9" id="KW-1015">Disulfide bond</keyword>
<keyword evidence="5 17" id="KW-1133">Transmembrane helix</keyword>
<evidence type="ECO:0000256" key="6">
    <source>
        <dbReference type="ARBA" id="ARBA00023018"/>
    </source>
</evidence>
<dbReference type="CDD" id="cd19049">
    <property type="entry name" value="LGIC_TM_anion"/>
    <property type="match status" value="1"/>
</dbReference>
<dbReference type="AlphaFoldDB" id="A0A915IBG1"/>
<dbReference type="PANTHER" id="PTHR18945">
    <property type="entry name" value="NEUROTRANSMITTER GATED ION CHANNEL"/>
    <property type="match status" value="1"/>
</dbReference>
<proteinExistence type="predicted"/>
<evidence type="ECO:0000256" key="1">
    <source>
        <dbReference type="ARBA" id="ARBA00022448"/>
    </source>
</evidence>
<dbReference type="InterPro" id="IPR006029">
    <property type="entry name" value="Neurotrans-gated_channel_TM"/>
</dbReference>
<evidence type="ECO:0000256" key="4">
    <source>
        <dbReference type="ARBA" id="ARBA00022729"/>
    </source>
</evidence>
<dbReference type="GO" id="GO:0005254">
    <property type="term" value="F:chloride channel activity"/>
    <property type="evidence" value="ECO:0007669"/>
    <property type="project" value="UniProtKB-KW"/>
</dbReference>
<keyword evidence="13" id="KW-0628">Postsynaptic cell membrane</keyword>
<evidence type="ECO:0000256" key="8">
    <source>
        <dbReference type="ARBA" id="ARBA00023136"/>
    </source>
</evidence>
<reference evidence="20" key="1">
    <citation type="submission" date="2022-11" db="UniProtKB">
        <authorList>
            <consortium name="WormBaseParasite"/>
        </authorList>
    </citation>
    <scope>IDENTIFICATION</scope>
</reference>
<keyword evidence="14" id="KW-0407">Ion channel</keyword>
<dbReference type="GO" id="GO:0045211">
    <property type="term" value="C:postsynaptic membrane"/>
    <property type="evidence" value="ECO:0007669"/>
    <property type="project" value="UniProtKB-SubCell"/>
</dbReference>
<keyword evidence="11" id="KW-0325">Glycoprotein</keyword>
<organism evidence="19 20">
    <name type="scientific">Romanomermis culicivorax</name>
    <name type="common">Nematode worm</name>
    <dbReference type="NCBI Taxonomy" id="13658"/>
    <lineage>
        <taxon>Eukaryota</taxon>
        <taxon>Metazoa</taxon>
        <taxon>Ecdysozoa</taxon>
        <taxon>Nematoda</taxon>
        <taxon>Enoplea</taxon>
        <taxon>Dorylaimia</taxon>
        <taxon>Mermithida</taxon>
        <taxon>Mermithoidea</taxon>
        <taxon>Mermithidae</taxon>
        <taxon>Romanomermis</taxon>
    </lineage>
</organism>
<dbReference type="Proteomes" id="UP000887565">
    <property type="component" value="Unplaced"/>
</dbReference>
<feature type="compositionally biased region" description="Polar residues" evidence="16">
    <location>
        <begin position="288"/>
        <end position="298"/>
    </location>
</feature>
<evidence type="ECO:0000256" key="14">
    <source>
        <dbReference type="ARBA" id="ARBA00023303"/>
    </source>
</evidence>
<evidence type="ECO:0000313" key="19">
    <source>
        <dbReference type="Proteomes" id="UP000887565"/>
    </source>
</evidence>
<evidence type="ECO:0000256" key="5">
    <source>
        <dbReference type="ARBA" id="ARBA00022989"/>
    </source>
</evidence>
<dbReference type="WBParaSite" id="nRc.2.0.1.t11514-RA">
    <property type="protein sequence ID" value="nRc.2.0.1.t11514-RA"/>
    <property type="gene ID" value="nRc.2.0.1.g11514"/>
</dbReference>
<evidence type="ECO:0000256" key="15">
    <source>
        <dbReference type="ARBA" id="ARBA00034104"/>
    </source>
</evidence>
<dbReference type="InterPro" id="IPR006201">
    <property type="entry name" value="Neur_channel"/>
</dbReference>
<evidence type="ECO:0000256" key="17">
    <source>
        <dbReference type="SAM" id="Phobius"/>
    </source>
</evidence>
<comment type="subcellular location">
    <subcellularLocation>
        <location evidence="15">Postsynaptic cell membrane</location>
        <topology evidence="15">Multi-pass membrane protein</topology>
    </subcellularLocation>
</comment>